<dbReference type="Proteomes" id="UP001159363">
    <property type="component" value="Chromosome 11"/>
</dbReference>
<gene>
    <name evidence="1" type="ORF">PR048_027725</name>
</gene>
<protein>
    <submittedName>
        <fullName evidence="1">Uncharacterized protein</fullName>
    </submittedName>
</protein>
<keyword evidence="2" id="KW-1185">Reference proteome</keyword>
<dbReference type="PROSITE" id="PS00385">
    <property type="entry name" value="ALPHA_L_FUCOSIDASE"/>
    <property type="match status" value="1"/>
</dbReference>
<organism evidence="1 2">
    <name type="scientific">Dryococelus australis</name>
    <dbReference type="NCBI Taxonomy" id="614101"/>
    <lineage>
        <taxon>Eukaryota</taxon>
        <taxon>Metazoa</taxon>
        <taxon>Ecdysozoa</taxon>
        <taxon>Arthropoda</taxon>
        <taxon>Hexapoda</taxon>
        <taxon>Insecta</taxon>
        <taxon>Pterygota</taxon>
        <taxon>Neoptera</taxon>
        <taxon>Polyneoptera</taxon>
        <taxon>Phasmatodea</taxon>
        <taxon>Verophasmatodea</taxon>
        <taxon>Anareolatae</taxon>
        <taxon>Phasmatidae</taxon>
        <taxon>Eurycanthinae</taxon>
        <taxon>Dryococelus</taxon>
    </lineage>
</organism>
<accession>A0ABQ9GHA8</accession>
<dbReference type="InterPro" id="IPR018526">
    <property type="entry name" value="Glyco_hydro_29_CS"/>
</dbReference>
<reference evidence="1 2" key="1">
    <citation type="submission" date="2023-02" db="EMBL/GenBank/DDBJ databases">
        <title>LHISI_Scaffold_Assembly.</title>
        <authorList>
            <person name="Stuart O.P."/>
            <person name="Cleave R."/>
            <person name="Magrath M.J.L."/>
            <person name="Mikheyev A.S."/>
        </authorList>
    </citation>
    <scope>NUCLEOTIDE SEQUENCE [LARGE SCALE GENOMIC DNA]</scope>
    <source>
        <strain evidence="1">Daus_M_001</strain>
        <tissue evidence="1">Leg muscle</tissue>
    </source>
</reference>
<proteinExistence type="predicted"/>
<dbReference type="EMBL" id="JARBHB010000012">
    <property type="protein sequence ID" value="KAJ8871408.1"/>
    <property type="molecule type" value="Genomic_DNA"/>
</dbReference>
<sequence>MSATEVSRALFNPMPGHCGFSQVGTVLDDAAGRRIFSGVSRLPRSLILALLHSHPISPSYDLQTSLLRATQSSQLNSDPEFFRNKDGRIWVRALRARATIFQLLFITFDVKGKIKKGREQGGNITAPVSWERNFPPVGQSFQAIPLEPFLVSCKHPELLHSASDNHLGGDTERSIGQAARGSPDMSLSTVVDKFFSCYRSRTVNMAGPRSPPTKANRVPSPPGSLDFRKWESCRTMALIGGFSRGSPVSPGPSFQRRSMFTSITLIGSQDLAVKSRPNLFTSILYYFVNVISEQRQPFHELSNGFRPLLTSPHPESQFVPKMFYRVKVGSLGGPVQSTNIVVGVSLHSSP</sequence>
<evidence type="ECO:0000313" key="2">
    <source>
        <dbReference type="Proteomes" id="UP001159363"/>
    </source>
</evidence>
<evidence type="ECO:0000313" key="1">
    <source>
        <dbReference type="EMBL" id="KAJ8871408.1"/>
    </source>
</evidence>
<comment type="caution">
    <text evidence="1">The sequence shown here is derived from an EMBL/GenBank/DDBJ whole genome shotgun (WGS) entry which is preliminary data.</text>
</comment>
<name>A0ABQ9GHA8_9NEOP</name>